<dbReference type="InterPro" id="IPR001387">
    <property type="entry name" value="Cro/C1-type_HTH"/>
</dbReference>
<dbReference type="PANTHER" id="PTHR46630:SF1">
    <property type="entry name" value="TETRATRICOPEPTIDE REPEAT PROTEIN 29"/>
    <property type="match status" value="1"/>
</dbReference>
<proteinExistence type="inferred from homology"/>
<dbReference type="Pfam" id="PF13424">
    <property type="entry name" value="TPR_12"/>
    <property type="match status" value="1"/>
</dbReference>
<evidence type="ECO:0000256" key="2">
    <source>
        <dbReference type="ARBA" id="ARBA00022490"/>
    </source>
</evidence>
<organism evidence="7 8">
    <name type="scientific">Tumebacillus lacus</name>
    <dbReference type="NCBI Taxonomy" id="2995335"/>
    <lineage>
        <taxon>Bacteria</taxon>
        <taxon>Bacillati</taxon>
        <taxon>Bacillota</taxon>
        <taxon>Bacilli</taxon>
        <taxon>Bacillales</taxon>
        <taxon>Alicyclobacillaceae</taxon>
        <taxon>Tumebacillus</taxon>
    </lineage>
</organism>
<dbReference type="RefSeq" id="WP_267150364.1">
    <property type="nucleotide sequence ID" value="NZ_JAPMLT010000001.1"/>
</dbReference>
<keyword evidence="2" id="KW-0963">Cytoplasm</keyword>
<evidence type="ECO:0000256" key="3">
    <source>
        <dbReference type="ARBA" id="ARBA00022737"/>
    </source>
</evidence>
<dbReference type="SUPFAM" id="SSF47413">
    <property type="entry name" value="lambda repressor-like DNA-binding domains"/>
    <property type="match status" value="1"/>
</dbReference>
<evidence type="ECO:0000313" key="7">
    <source>
        <dbReference type="EMBL" id="MCX7569144.1"/>
    </source>
</evidence>
<accession>A0ABT3WWU1</accession>
<dbReference type="PANTHER" id="PTHR46630">
    <property type="entry name" value="TETRATRICOPEPTIDE REPEAT PROTEIN 29"/>
    <property type="match status" value="1"/>
</dbReference>
<evidence type="ECO:0000256" key="1">
    <source>
        <dbReference type="ARBA" id="ARBA00004496"/>
    </source>
</evidence>
<dbReference type="SMART" id="SM00530">
    <property type="entry name" value="HTH_XRE"/>
    <property type="match status" value="1"/>
</dbReference>
<dbReference type="InterPro" id="IPR051476">
    <property type="entry name" value="Bac_ResReg_Asp_Phosphatase"/>
</dbReference>
<feature type="domain" description="HTH cro/C1-type" evidence="6">
    <location>
        <begin position="17"/>
        <end position="70"/>
    </location>
</feature>
<dbReference type="InterPro" id="IPR010982">
    <property type="entry name" value="Lambda_DNA-bd_dom_sf"/>
</dbReference>
<dbReference type="Gene3D" id="1.25.40.10">
    <property type="entry name" value="Tetratricopeptide repeat domain"/>
    <property type="match status" value="2"/>
</dbReference>
<keyword evidence="8" id="KW-1185">Reference proteome</keyword>
<dbReference type="CDD" id="cd00093">
    <property type="entry name" value="HTH_XRE"/>
    <property type="match status" value="1"/>
</dbReference>
<evidence type="ECO:0000313" key="8">
    <source>
        <dbReference type="Proteomes" id="UP001208017"/>
    </source>
</evidence>
<dbReference type="Pfam" id="PF13181">
    <property type="entry name" value="TPR_8"/>
    <property type="match status" value="1"/>
</dbReference>
<dbReference type="PROSITE" id="PS50943">
    <property type="entry name" value="HTH_CROC1"/>
    <property type="match status" value="1"/>
</dbReference>
<keyword evidence="4" id="KW-0802">TPR repeat</keyword>
<sequence>MSGVLLEEQYRRIGDNLRKYRLLKGMTQEELAEGLCSVSQLSKVENGKTLLKRSLLKQMANRLGVTIERIETSDALLEEIGETLQLARDAQTAGYHQKSLELVNRVIEQSRDFDYKDLMVEGLLHKCRVLINLSRLEEVIELVERVLADEVPQDAANRMLFLIEIGTAHEMNGNKAAAHDYYYQADEAAEAGEGNLDTRLRVYYNLGRCHHSMHNHRTALRYVEKAERIATELSKHLWRIRSTYMKATFLGNIGETEQAERVFLGALKEAEDNSLLIDVGIINNNMGHMYQKMGELGQAAAHYHRAKQVYELLDARRYLCTTLVHLGELALADDDLDQAIAWAEQVFATVRTLESNTYTAEAKAWRLLGLVEQTKGNVDGCIEHLERTLTVYDRHQAVIEAYETAKEIAEILYANGHSGALEMYRRAVAYNEKSLKLRR</sequence>
<evidence type="ECO:0000256" key="4">
    <source>
        <dbReference type="ARBA" id="ARBA00022803"/>
    </source>
</evidence>
<dbReference type="EMBL" id="JAPMLT010000001">
    <property type="protein sequence ID" value="MCX7569144.1"/>
    <property type="molecule type" value="Genomic_DNA"/>
</dbReference>
<dbReference type="SUPFAM" id="SSF48452">
    <property type="entry name" value="TPR-like"/>
    <property type="match status" value="3"/>
</dbReference>
<protein>
    <submittedName>
        <fullName evidence="7">Helix-turn-helix transcriptional regulator</fullName>
    </submittedName>
</protein>
<dbReference type="Proteomes" id="UP001208017">
    <property type="component" value="Unassembled WGS sequence"/>
</dbReference>
<comment type="similarity">
    <text evidence="5">Belongs to the Rap family.</text>
</comment>
<dbReference type="Pfam" id="PF01381">
    <property type="entry name" value="HTH_3"/>
    <property type="match status" value="1"/>
</dbReference>
<name>A0ABT3WWU1_9BACL</name>
<dbReference type="InterPro" id="IPR019734">
    <property type="entry name" value="TPR_rpt"/>
</dbReference>
<dbReference type="SMART" id="SM00028">
    <property type="entry name" value="TPR"/>
    <property type="match status" value="6"/>
</dbReference>
<gene>
    <name evidence="7" type="ORF">OS242_04115</name>
</gene>
<comment type="subcellular location">
    <subcellularLocation>
        <location evidence="1">Cytoplasm</location>
    </subcellularLocation>
</comment>
<evidence type="ECO:0000256" key="5">
    <source>
        <dbReference type="ARBA" id="ARBA00038253"/>
    </source>
</evidence>
<comment type="caution">
    <text evidence="7">The sequence shown here is derived from an EMBL/GenBank/DDBJ whole genome shotgun (WGS) entry which is preliminary data.</text>
</comment>
<evidence type="ECO:0000259" key="6">
    <source>
        <dbReference type="PROSITE" id="PS50943"/>
    </source>
</evidence>
<keyword evidence="3" id="KW-0677">Repeat</keyword>
<reference evidence="7 8" key="1">
    <citation type="submission" date="2022-11" db="EMBL/GenBank/DDBJ databases">
        <title>Study of microbial diversity in lake waters.</title>
        <authorList>
            <person name="Zhang J."/>
        </authorList>
    </citation>
    <scope>NUCLEOTIDE SEQUENCE [LARGE SCALE GENOMIC DNA]</scope>
    <source>
        <strain evidence="7 8">DT12</strain>
    </source>
</reference>
<dbReference type="InterPro" id="IPR011990">
    <property type="entry name" value="TPR-like_helical_dom_sf"/>
</dbReference>